<feature type="transmembrane region" description="Helical" evidence="1">
    <location>
        <begin position="467"/>
        <end position="486"/>
    </location>
</feature>
<dbReference type="OrthoDB" id="9772884at2"/>
<dbReference type="PANTHER" id="PTHR38454:SF1">
    <property type="entry name" value="INTEGRAL MEMBRANE PROTEIN"/>
    <property type="match status" value="1"/>
</dbReference>
<gene>
    <name evidence="2" type="ORF">AL544_014345</name>
</gene>
<feature type="transmembrane region" description="Helical" evidence="1">
    <location>
        <begin position="182"/>
        <end position="200"/>
    </location>
</feature>
<evidence type="ECO:0000313" key="3">
    <source>
        <dbReference type="Proteomes" id="UP000053748"/>
    </source>
</evidence>
<feature type="transmembrane region" description="Helical" evidence="1">
    <location>
        <begin position="157"/>
        <end position="176"/>
    </location>
</feature>
<feature type="transmembrane region" description="Helical" evidence="1">
    <location>
        <begin position="12"/>
        <end position="34"/>
    </location>
</feature>
<keyword evidence="1" id="KW-1133">Transmembrane helix</keyword>
<dbReference type="InterPro" id="IPR018580">
    <property type="entry name" value="Uncharacterised_YfhO"/>
</dbReference>
<feature type="transmembrane region" description="Helical" evidence="1">
    <location>
        <begin position="408"/>
        <end position="428"/>
    </location>
</feature>
<organism evidence="2 3">
    <name type="scientific">Vibrio mimicus</name>
    <dbReference type="NCBI Taxonomy" id="674"/>
    <lineage>
        <taxon>Bacteria</taxon>
        <taxon>Pseudomonadati</taxon>
        <taxon>Pseudomonadota</taxon>
        <taxon>Gammaproteobacteria</taxon>
        <taxon>Vibrionales</taxon>
        <taxon>Vibrionaceae</taxon>
        <taxon>Vibrio</taxon>
    </lineage>
</organism>
<dbReference type="Proteomes" id="UP000053748">
    <property type="component" value="Unassembled WGS sequence"/>
</dbReference>
<feature type="transmembrane region" description="Helical" evidence="1">
    <location>
        <begin position="264"/>
        <end position="286"/>
    </location>
</feature>
<keyword evidence="3" id="KW-1185">Reference proteome</keyword>
<sequence>MNYSPRDIGQKRILIEGVLLACLMVSLVFLDVIFNSGSLRITDQIFGYKISSFIELPRTTGWWGGYHDNGGASFQSEPMMEFMKNTLSSGQSPYWNPYSSAGAVGPETLVDQKFSLFTICYAILGGGSKVYNFLSVSLYFFSLFFTYLTLRGVFKLSIISAVAGCVFYLLNGYSVANISSNIIQSYLYIPMCVYFSLLYFEKVTSIRIVFVIISFSVLLSCTFIPTTITSFLAIYTVLIGYLLLFLEKQQISFKFILGKTCKHIGLIVCSVLLMSFLYFPIFENIIGLGTVSDYSKRIFFPLFFPQALASFFSPSHFFESYNAMESRAIFWEGLMGARSFIGNTVYHMGIIAIVLLGFGLFPNNQKFKHFSGFCAAIVFLVLLRLFDFSLISSLVSIIPVLGTLGAHYWWPAIIIPTTFLVALGVENLKNGEARVWPTLLLLLVGVFGFLYVYHFYGLAEPNISFKIISLTVIGILFLLSFLLLFYLGSKKFKKQTNYRNNITFIVVLFMFFELFYSSKMLRIQRNDYFISPHGEISYLKEHAKLYRTMNFGQTGLRPELGAAFKIQEITSMNQGVLPNFLKYYYASVELDIPQRFGYHVGMMPNGAFPTTLLVKDDPSSNSIDLDKISLLGVKYIIIPAHYKNYASFLEANEFFRVYDSPTSYIFENKNVYPRAFSIPIKNIDKNLKINTSVRRSLMPVDIDIYENTDVEISGYTNTDSLVVLTDNYHENWSATLNGGPTKIHIVDGVFRGILVPKGKFVINMSYEPKTLFSAKVTSCTLVAILLILIFFRRKIDRFFDCSKVDLHNV</sequence>
<feature type="transmembrane region" description="Helical" evidence="1">
    <location>
        <begin position="772"/>
        <end position="791"/>
    </location>
</feature>
<name>A0A2J9V087_VIBMI</name>
<feature type="transmembrane region" description="Helical" evidence="1">
    <location>
        <begin position="498"/>
        <end position="516"/>
    </location>
</feature>
<dbReference type="AlphaFoldDB" id="A0A2J9V087"/>
<feature type="transmembrane region" description="Helical" evidence="1">
    <location>
        <begin position="130"/>
        <end position="150"/>
    </location>
</feature>
<proteinExistence type="predicted"/>
<evidence type="ECO:0000313" key="2">
    <source>
        <dbReference type="EMBL" id="PNM57165.1"/>
    </source>
</evidence>
<dbReference type="RefSeq" id="WP_005512051.1">
    <property type="nucleotide sequence ID" value="NZ_CAWMSS010000001.1"/>
</dbReference>
<dbReference type="EMBL" id="LOSJ02000002">
    <property type="protein sequence ID" value="PNM57165.1"/>
    <property type="molecule type" value="Genomic_DNA"/>
</dbReference>
<feature type="transmembrane region" description="Helical" evidence="1">
    <location>
        <begin position="373"/>
        <end position="402"/>
    </location>
</feature>
<feature type="transmembrane region" description="Helical" evidence="1">
    <location>
        <begin position="212"/>
        <end position="244"/>
    </location>
</feature>
<reference evidence="2" key="1">
    <citation type="submission" date="2017-12" db="EMBL/GenBank/DDBJ databases">
        <title>FDA dAtabase for Regulatory Grade micrObial Sequences (FDA-ARGOS): Supporting development and validation of Infectious Disease Dx tests.</title>
        <authorList>
            <person name="Hoffmann M."/>
            <person name="Allard M."/>
            <person name="Evans P."/>
            <person name="Brown E."/>
            <person name="Tallon L.J."/>
            <person name="Sadzewicz L."/>
            <person name="Sengamalay N."/>
            <person name="Ott S."/>
            <person name="Godinez A."/>
            <person name="Nagaraj S."/>
            <person name="Vavikolanu K."/>
            <person name="Aluvathingal J."/>
            <person name="Nadendla S."/>
            <person name="Hobson J."/>
            <person name="Sichtig H."/>
        </authorList>
    </citation>
    <scope>NUCLEOTIDE SEQUENCE [LARGE SCALE GENOMIC DNA]</scope>
    <source>
        <strain evidence="2">FDAARGOS_113</strain>
    </source>
</reference>
<feature type="transmembrane region" description="Helical" evidence="1">
    <location>
        <begin position="435"/>
        <end position="455"/>
    </location>
</feature>
<protein>
    <recommendedName>
        <fullName evidence="4">YfhO family protein</fullName>
    </recommendedName>
</protein>
<feature type="transmembrane region" description="Helical" evidence="1">
    <location>
        <begin position="340"/>
        <end position="361"/>
    </location>
</feature>
<keyword evidence="1" id="KW-0472">Membrane</keyword>
<keyword evidence="1" id="KW-0812">Transmembrane</keyword>
<evidence type="ECO:0008006" key="4">
    <source>
        <dbReference type="Google" id="ProtNLM"/>
    </source>
</evidence>
<dbReference type="PANTHER" id="PTHR38454">
    <property type="entry name" value="INTEGRAL MEMBRANE PROTEIN-RELATED"/>
    <property type="match status" value="1"/>
</dbReference>
<accession>A0A2J9V087</accession>
<evidence type="ECO:0000256" key="1">
    <source>
        <dbReference type="SAM" id="Phobius"/>
    </source>
</evidence>
<comment type="caution">
    <text evidence="2">The sequence shown here is derived from an EMBL/GenBank/DDBJ whole genome shotgun (WGS) entry which is preliminary data.</text>
</comment>